<keyword evidence="9" id="KW-1185">Reference proteome</keyword>
<dbReference type="GO" id="GO:0010124">
    <property type="term" value="P:phenylacetate catabolic process"/>
    <property type="evidence" value="ECO:0007669"/>
    <property type="project" value="TreeGrafter"/>
</dbReference>
<dbReference type="Pfam" id="PF02803">
    <property type="entry name" value="Thiolase_C"/>
    <property type="match status" value="1"/>
</dbReference>
<dbReference type="InterPro" id="IPR050215">
    <property type="entry name" value="Thiolase-like_sf_Thiolase"/>
</dbReference>
<dbReference type="EMBL" id="SUMB01000009">
    <property type="protein sequence ID" value="TJZ49631.1"/>
    <property type="molecule type" value="Genomic_DNA"/>
</dbReference>
<keyword evidence="3 5" id="KW-0012">Acyltransferase</keyword>
<dbReference type="SUPFAM" id="SSF53901">
    <property type="entry name" value="Thiolase-like"/>
    <property type="match status" value="2"/>
</dbReference>
<dbReference type="Pfam" id="PF00108">
    <property type="entry name" value="Thiolase_N"/>
    <property type="match status" value="1"/>
</dbReference>
<protein>
    <submittedName>
        <fullName evidence="8">Acetyl-CoA C-acyltransferase</fullName>
        <ecNumber evidence="8">2.3.1.16</ecNumber>
    </submittedName>
</protein>
<keyword evidence="2 5" id="KW-0808">Transferase</keyword>
<gene>
    <name evidence="8" type="ORF">FCH28_25475</name>
</gene>
<dbReference type="EC" id="2.3.1.16" evidence="8"/>
<evidence type="ECO:0000256" key="2">
    <source>
        <dbReference type="ARBA" id="ARBA00022679"/>
    </source>
</evidence>
<dbReference type="Proteomes" id="UP000308697">
    <property type="component" value="Unassembled WGS sequence"/>
</dbReference>
<dbReference type="PIRSF" id="PIRSF000429">
    <property type="entry name" value="Ac-CoA_Ac_transf"/>
    <property type="match status" value="1"/>
</dbReference>
<feature type="domain" description="Thiolase N-terminal" evidence="6">
    <location>
        <begin position="8"/>
        <end position="266"/>
    </location>
</feature>
<evidence type="ECO:0000256" key="5">
    <source>
        <dbReference type="RuleBase" id="RU003557"/>
    </source>
</evidence>
<proteinExistence type="inferred from homology"/>
<feature type="domain" description="Thiolase C-terminal" evidence="7">
    <location>
        <begin position="275"/>
        <end position="397"/>
    </location>
</feature>
<evidence type="ECO:0000256" key="3">
    <source>
        <dbReference type="ARBA" id="ARBA00023315"/>
    </source>
</evidence>
<comment type="caution">
    <text evidence="8">The sequence shown here is derived from an EMBL/GenBank/DDBJ whole genome shotgun (WGS) entry which is preliminary data.</text>
</comment>
<feature type="active site" description="Acyl-thioester intermediate" evidence="4">
    <location>
        <position position="96"/>
    </location>
</feature>
<dbReference type="GO" id="GO:0006635">
    <property type="term" value="P:fatty acid beta-oxidation"/>
    <property type="evidence" value="ECO:0007669"/>
    <property type="project" value="TreeGrafter"/>
</dbReference>
<dbReference type="Gene3D" id="3.40.47.10">
    <property type="match status" value="1"/>
</dbReference>
<evidence type="ECO:0000256" key="1">
    <source>
        <dbReference type="ARBA" id="ARBA00010982"/>
    </source>
</evidence>
<evidence type="ECO:0000259" key="7">
    <source>
        <dbReference type="Pfam" id="PF02803"/>
    </source>
</evidence>
<evidence type="ECO:0000259" key="6">
    <source>
        <dbReference type="Pfam" id="PF00108"/>
    </source>
</evidence>
<dbReference type="PANTHER" id="PTHR43853:SF2">
    <property type="entry name" value="3-OXOADIPYL-COA_3-OXO-5,6-DEHYDROSUBERYL-COA THIOLASE"/>
    <property type="match status" value="1"/>
</dbReference>
<organism evidence="8 9">
    <name type="scientific">Streptomyces piniterrae</name>
    <dbReference type="NCBI Taxonomy" id="2571125"/>
    <lineage>
        <taxon>Bacteria</taxon>
        <taxon>Bacillati</taxon>
        <taxon>Actinomycetota</taxon>
        <taxon>Actinomycetes</taxon>
        <taxon>Kitasatosporales</taxon>
        <taxon>Streptomycetaceae</taxon>
        <taxon>Streptomyces</taxon>
    </lineage>
</organism>
<feature type="active site" description="Proton acceptor" evidence="4">
    <location>
        <position position="385"/>
    </location>
</feature>
<dbReference type="CDD" id="cd00751">
    <property type="entry name" value="thiolase"/>
    <property type="match status" value="1"/>
</dbReference>
<dbReference type="InterPro" id="IPR016039">
    <property type="entry name" value="Thiolase-like"/>
</dbReference>
<dbReference type="InterPro" id="IPR002155">
    <property type="entry name" value="Thiolase"/>
</dbReference>
<dbReference type="InterPro" id="IPR020617">
    <property type="entry name" value="Thiolase_C"/>
</dbReference>
<name>A0A4U0N750_9ACTN</name>
<dbReference type="PANTHER" id="PTHR43853">
    <property type="entry name" value="3-KETOACYL-COA THIOLASE, PEROXISOMAL"/>
    <property type="match status" value="1"/>
</dbReference>
<dbReference type="NCBIfam" id="TIGR01930">
    <property type="entry name" value="AcCoA-C-Actrans"/>
    <property type="match status" value="1"/>
</dbReference>
<dbReference type="GO" id="GO:0005737">
    <property type="term" value="C:cytoplasm"/>
    <property type="evidence" value="ECO:0007669"/>
    <property type="project" value="UniProtKB-ARBA"/>
</dbReference>
<dbReference type="AlphaFoldDB" id="A0A4U0N750"/>
<feature type="active site" description="Proton acceptor" evidence="4">
    <location>
        <position position="354"/>
    </location>
</feature>
<reference evidence="8 9" key="1">
    <citation type="submission" date="2019-04" db="EMBL/GenBank/DDBJ databases">
        <title>Streptomyces piniterrae sp. nov., a heliquinomycin-producing actinomycete isolated from rhizosphere soil of Pinus yunnanensis.</title>
        <authorList>
            <person name="Zhuang X."/>
            <person name="Zhao J."/>
        </authorList>
    </citation>
    <scope>NUCLEOTIDE SEQUENCE [LARGE SCALE GENOMIC DNA]</scope>
    <source>
        <strain evidence="9">jys28</strain>
    </source>
</reference>
<evidence type="ECO:0000313" key="8">
    <source>
        <dbReference type="EMBL" id="TJZ49631.1"/>
    </source>
</evidence>
<dbReference type="RefSeq" id="WP_136742470.1">
    <property type="nucleotide sequence ID" value="NZ_SUMB01000009.1"/>
</dbReference>
<evidence type="ECO:0000313" key="9">
    <source>
        <dbReference type="Proteomes" id="UP000308697"/>
    </source>
</evidence>
<dbReference type="OrthoDB" id="3204099at2"/>
<comment type="similarity">
    <text evidence="1 5">Belongs to the thiolase-like superfamily. Thiolase family.</text>
</comment>
<dbReference type="InterPro" id="IPR020616">
    <property type="entry name" value="Thiolase_N"/>
</dbReference>
<evidence type="ECO:0000256" key="4">
    <source>
        <dbReference type="PIRSR" id="PIRSR000429-1"/>
    </source>
</evidence>
<dbReference type="GO" id="GO:0003988">
    <property type="term" value="F:acetyl-CoA C-acyltransferase activity"/>
    <property type="evidence" value="ECO:0007669"/>
    <property type="project" value="UniProtKB-EC"/>
</dbReference>
<accession>A0A4U0N750</accession>
<dbReference type="InterPro" id="IPR020613">
    <property type="entry name" value="Thiolase_CS"/>
</dbReference>
<dbReference type="PROSITE" id="PS00737">
    <property type="entry name" value="THIOLASE_2"/>
    <property type="match status" value="1"/>
</dbReference>
<sequence>MPRTARDVVFVDGVRTPFGKAGPKGIYHETRADDLVVKCIRELLRRNPDLDPAKIDEVALAATTQIGDQGLTLGRTAGILAGLPQSVPGFSIDRMCAGAMTAVTSMAGGVSFGAYDLAIAGGVEHMGRHPMGEGVDPNPRFVSEKLVDQSALFMGMTAENLHDRLPHITKQRADEYAVRSQEKAAKAYANGKIQQDLVPISVRRTNAEAGETGWGLATADEPMRPGTTLENLAGLKTPFRPHGRVTAGNAAGLNDGATASLIAAEDVARELGLPVKMRLVDFAFAGVEPEVMGIGPVPATEKALAKAGLTIDDIGLFEINEAFAVQVLSLLDHYGIADDDPRVNQYGGAIAFGHPLASSGVRLMTQLARQFEEQPEVRYGITSMCVGFGMGGTVIWENPHFEGAGK</sequence>